<dbReference type="InterPro" id="IPR011993">
    <property type="entry name" value="PH-like_dom_sf"/>
</dbReference>
<dbReference type="PANTHER" id="PTHR46645">
    <property type="entry name" value="GRAM DOMAIN-CONTAINING PROTEIN 2B-RELATED"/>
    <property type="match status" value="1"/>
</dbReference>
<dbReference type="Gene3D" id="2.30.29.30">
    <property type="entry name" value="Pleckstrin-homology domain (PH domain)/Phosphotyrosine-binding domain (PTB)"/>
    <property type="match status" value="1"/>
</dbReference>
<dbReference type="Pfam" id="PF02893">
    <property type="entry name" value="GRAM"/>
    <property type="match status" value="1"/>
</dbReference>
<sequence>MITLYRITVSTTFYSFIPLFSFNVWVHCHTSQHLSLSSLQSFQKHNKAFHKLFPDVPKGENLIQSEWSCSVTYLLVLIMEMCPFVTLPLMPSLFPAVAPNALFAKWSAANDELKQFSQRFSRCVSFVTSHCVCVHLFAVAFTCALQKEVLYLGKLFVSERHVCFHSAVLLKDTKLVIPTPSIREVKKNNTALSMLSIQTVDGGKYSLVSLRDREMCSKILQSVCSNSQQGESLNSSALLCSAGNDDVASSLTPLEDSIDHDLSRQSSVNLDNGSHQMFGEGPIRFISTRQSSFTNEDDRAVSWMWRLTERLAPFSLLTDVRNHGILFYIYVLLTVLLLLVSGYIGLKIIALEEQLNSLGALTELSLHHREDQET</sequence>
<reference evidence="3" key="2">
    <citation type="submission" date="2025-09" db="UniProtKB">
        <authorList>
            <consortium name="Ensembl"/>
        </authorList>
    </citation>
    <scope>IDENTIFICATION</scope>
</reference>
<keyword evidence="1" id="KW-0812">Transmembrane</keyword>
<feature type="transmembrane region" description="Helical" evidence="1">
    <location>
        <begin position="325"/>
        <end position="346"/>
    </location>
</feature>
<reference evidence="3" key="1">
    <citation type="submission" date="2025-08" db="UniProtKB">
        <authorList>
            <consortium name="Ensembl"/>
        </authorList>
    </citation>
    <scope>IDENTIFICATION</scope>
</reference>
<feature type="domain" description="GRAM" evidence="2">
    <location>
        <begin position="114"/>
        <end position="189"/>
    </location>
</feature>
<evidence type="ECO:0000313" key="4">
    <source>
        <dbReference type="Proteomes" id="UP000261600"/>
    </source>
</evidence>
<dbReference type="SMART" id="SM00568">
    <property type="entry name" value="GRAM"/>
    <property type="match status" value="1"/>
</dbReference>
<dbReference type="InterPro" id="IPR052633">
    <property type="entry name" value="GRAM_domain_protein_2B"/>
</dbReference>
<keyword evidence="1" id="KW-1133">Transmembrane helix</keyword>
<keyword evidence="1" id="KW-0472">Membrane</keyword>
<dbReference type="PANTHER" id="PTHR46645:SF1">
    <property type="entry name" value="GRAM DOMAIN-CONTAINING PROTEIN"/>
    <property type="match status" value="1"/>
</dbReference>
<evidence type="ECO:0000256" key="1">
    <source>
        <dbReference type="SAM" id="Phobius"/>
    </source>
</evidence>
<dbReference type="Proteomes" id="UP000261600">
    <property type="component" value="Unplaced"/>
</dbReference>
<evidence type="ECO:0000259" key="2">
    <source>
        <dbReference type="SMART" id="SM00568"/>
    </source>
</evidence>
<protein>
    <recommendedName>
        <fullName evidence="2">GRAM domain-containing protein</fullName>
    </recommendedName>
</protein>
<dbReference type="Ensembl" id="ENSMALT00000031909.1">
    <property type="protein sequence ID" value="ENSMALP00000031363.1"/>
    <property type="gene ID" value="ENSMALG00000021643.1"/>
</dbReference>
<dbReference type="STRING" id="43700.ENSMALP00000031363"/>
<dbReference type="AlphaFoldDB" id="A0A3Q3KNP9"/>
<keyword evidence="4" id="KW-1185">Reference proteome</keyword>
<evidence type="ECO:0000313" key="3">
    <source>
        <dbReference type="Ensembl" id="ENSMALP00000031363.1"/>
    </source>
</evidence>
<accession>A0A3Q3KNP9</accession>
<proteinExistence type="predicted"/>
<name>A0A3Q3KNP9_MONAL</name>
<organism evidence="3 4">
    <name type="scientific">Monopterus albus</name>
    <name type="common">Swamp eel</name>
    <dbReference type="NCBI Taxonomy" id="43700"/>
    <lineage>
        <taxon>Eukaryota</taxon>
        <taxon>Metazoa</taxon>
        <taxon>Chordata</taxon>
        <taxon>Craniata</taxon>
        <taxon>Vertebrata</taxon>
        <taxon>Euteleostomi</taxon>
        <taxon>Actinopterygii</taxon>
        <taxon>Neopterygii</taxon>
        <taxon>Teleostei</taxon>
        <taxon>Neoteleostei</taxon>
        <taxon>Acanthomorphata</taxon>
        <taxon>Anabantaria</taxon>
        <taxon>Synbranchiformes</taxon>
        <taxon>Synbranchidae</taxon>
        <taxon>Monopterus</taxon>
    </lineage>
</organism>
<dbReference type="InterPro" id="IPR004182">
    <property type="entry name" value="GRAM"/>
</dbReference>